<gene>
    <name evidence="25" type="ORF">M6B38_311010</name>
</gene>
<dbReference type="Pfam" id="PF00560">
    <property type="entry name" value="LRR_1"/>
    <property type="match status" value="3"/>
</dbReference>
<dbReference type="InterPro" id="IPR000719">
    <property type="entry name" value="Prot_kinase_dom"/>
</dbReference>
<dbReference type="PANTHER" id="PTHR48056">
    <property type="entry name" value="LRR RECEPTOR-LIKE SERINE/THREONINE-PROTEIN KINASE-RELATED"/>
    <property type="match status" value="1"/>
</dbReference>
<evidence type="ECO:0000256" key="6">
    <source>
        <dbReference type="ARBA" id="ARBA00022527"/>
    </source>
</evidence>
<dbReference type="InterPro" id="IPR003591">
    <property type="entry name" value="Leu-rich_rpt_typical-subtyp"/>
</dbReference>
<evidence type="ECO:0000256" key="14">
    <source>
        <dbReference type="ARBA" id="ARBA00022840"/>
    </source>
</evidence>
<sequence>MGAWLLPLMLHLSCCCFFISANSQTNATACSQNDLDSLHGFLRGLSSPVNSWSLNSSACCAWAGVVCGNASSSTGTRVVGLDLFNMSLKGAVSDSLAGLDQLRTLNLSSNSLGGPVPARLFQLPRLEQLDLSMNDLSGSVPSDADLPSIRAFNISGNLFNGSHPVLPGSQNLTSFDVSCNLFTGSIGTSICSSSPGVEVLSFSVNLFTGDFPTGFGNCSFLTELAVDMNMITGELPEDLFKLSAITTLFIQDNQLSGVLSPRIGNLSNLARVDISLNSFSGAIPDVFGSFKHLESFSAQSNEFSGRLPPSLCNMSTIKLLSLRNNSLSGRISLNFGVMASLCSLDLSWNSFSGRVPDEISLSSGLKMLNLGNNNLTGEIPSSLSSLVSLSYLSLSKNDLSNISSALAILQHCPSLTNLVLTKNFLSGENMPFRGIDGFRNLEVLVIPNCGLRGTMPQWLASCSKLMVLDLSWNRLGGPVPSWVGSFDHLFYLDLSNNSLTGGIPGSLTQMKGLVSFDSSFPAAAASIEDFPFFIRRNNSAKGLQYKKVSSFPPSLILCSNMLVGPVPPGFGNLKMLHVLDLSKNRLSGAIPEELSSMSSLETLDLSYNNLTGAIPSSLTHLNFLSNFNVAYNDLVGSIPSGGQFSTFAAASFEGNPGLCNSSSPSACGPGVPVQLVGRWRKNRGVILGMAFGIGLGTALLIGTAYLVVSRSHSKIQEAKDTASANGDHLQSAGSRLVLLFHNKDNKEISIGDILRGTGNFDETNIVGCGGFGLVYRATLCDGRKVAIKRLSGDFGQMEREFQAEIEALSRAQHQNLVLLQGYCRIRNDRLLIYSYMENGSLDYWLHERLEGGSTLDWGTRLRIAQGSARGLAYLHQSCQPHILHRDIKSSNILLDENFEAHLADFGLARLVTPYDTHVTTDLVGTLGYIPPEYGQSSVATFKGDVYSFGVVLLELLTGRRPVDMSKPKCSRDLISWVVQMRKERREAEVFDPFIYDKEHDEPMKKILDIACLCMSDSPKLRPLTHQLVAWLDGISLLDG</sequence>
<name>A0AAX6HH95_IRIPA</name>
<evidence type="ECO:0000313" key="26">
    <source>
        <dbReference type="Proteomes" id="UP001140949"/>
    </source>
</evidence>
<dbReference type="InterPro" id="IPR032675">
    <property type="entry name" value="LRR_dom_sf"/>
</dbReference>
<evidence type="ECO:0000256" key="8">
    <source>
        <dbReference type="ARBA" id="ARBA00022679"/>
    </source>
</evidence>
<evidence type="ECO:0000256" key="3">
    <source>
        <dbReference type="ARBA" id="ARBA00009592"/>
    </source>
</evidence>
<dbReference type="FunFam" id="1.10.510.10:FF:000309">
    <property type="entry name" value="Leucine-rich repeat receptor-like protein kinase"/>
    <property type="match status" value="1"/>
</dbReference>
<accession>A0AAX6HH95</accession>
<dbReference type="SUPFAM" id="SSF56112">
    <property type="entry name" value="Protein kinase-like (PK-like)"/>
    <property type="match status" value="1"/>
</dbReference>
<keyword evidence="9 22" id="KW-0812">Transmembrane</keyword>
<evidence type="ECO:0000256" key="5">
    <source>
        <dbReference type="ARBA" id="ARBA00022475"/>
    </source>
</evidence>
<evidence type="ECO:0000256" key="11">
    <source>
        <dbReference type="ARBA" id="ARBA00022737"/>
    </source>
</evidence>
<keyword evidence="5" id="KW-1003">Cell membrane</keyword>
<evidence type="ECO:0000256" key="4">
    <source>
        <dbReference type="ARBA" id="ARBA00012513"/>
    </source>
</evidence>
<evidence type="ECO:0000256" key="16">
    <source>
        <dbReference type="ARBA" id="ARBA00023136"/>
    </source>
</evidence>
<organism evidence="25 26">
    <name type="scientific">Iris pallida</name>
    <name type="common">Sweet iris</name>
    <dbReference type="NCBI Taxonomy" id="29817"/>
    <lineage>
        <taxon>Eukaryota</taxon>
        <taxon>Viridiplantae</taxon>
        <taxon>Streptophyta</taxon>
        <taxon>Embryophyta</taxon>
        <taxon>Tracheophyta</taxon>
        <taxon>Spermatophyta</taxon>
        <taxon>Magnoliopsida</taxon>
        <taxon>Liliopsida</taxon>
        <taxon>Asparagales</taxon>
        <taxon>Iridaceae</taxon>
        <taxon>Iridoideae</taxon>
        <taxon>Irideae</taxon>
        <taxon>Iris</taxon>
    </lineage>
</organism>
<keyword evidence="13" id="KW-0418">Kinase</keyword>
<dbReference type="Pfam" id="PF00069">
    <property type="entry name" value="Pkinase"/>
    <property type="match status" value="1"/>
</dbReference>
<dbReference type="GO" id="GO:0004674">
    <property type="term" value="F:protein serine/threonine kinase activity"/>
    <property type="evidence" value="ECO:0007669"/>
    <property type="project" value="UniProtKB-KW"/>
</dbReference>
<comment type="caution">
    <text evidence="25">The sequence shown here is derived from an EMBL/GenBank/DDBJ whole genome shotgun (WGS) entry which is preliminary data.</text>
</comment>
<evidence type="ECO:0000256" key="10">
    <source>
        <dbReference type="ARBA" id="ARBA00022729"/>
    </source>
</evidence>
<feature type="binding site" evidence="21">
    <location>
        <position position="788"/>
    </location>
    <ligand>
        <name>ATP</name>
        <dbReference type="ChEBI" id="CHEBI:30616"/>
    </ligand>
</feature>
<feature type="signal peptide" evidence="23">
    <location>
        <begin position="1"/>
        <end position="23"/>
    </location>
</feature>
<evidence type="ECO:0000256" key="7">
    <source>
        <dbReference type="ARBA" id="ARBA00022614"/>
    </source>
</evidence>
<evidence type="ECO:0000256" key="13">
    <source>
        <dbReference type="ARBA" id="ARBA00022777"/>
    </source>
</evidence>
<keyword evidence="18" id="KW-0325">Glycoprotein</keyword>
<feature type="domain" description="Protein kinase" evidence="24">
    <location>
        <begin position="760"/>
        <end position="1037"/>
    </location>
</feature>
<protein>
    <recommendedName>
        <fullName evidence="4">non-specific serine/threonine protein kinase</fullName>
        <ecNumber evidence="4">2.7.11.1</ecNumber>
    </recommendedName>
</protein>
<dbReference type="PRINTS" id="PR00019">
    <property type="entry name" value="LEURICHRPT"/>
</dbReference>
<dbReference type="InterPro" id="IPR017441">
    <property type="entry name" value="Protein_kinase_ATP_BS"/>
</dbReference>
<dbReference type="EMBL" id="JANAVB010009598">
    <property type="protein sequence ID" value="KAJ6839904.1"/>
    <property type="molecule type" value="Genomic_DNA"/>
</dbReference>
<feature type="transmembrane region" description="Helical" evidence="22">
    <location>
        <begin position="685"/>
        <end position="708"/>
    </location>
</feature>
<dbReference type="GO" id="GO:0005886">
    <property type="term" value="C:plasma membrane"/>
    <property type="evidence" value="ECO:0007669"/>
    <property type="project" value="UniProtKB-SubCell"/>
</dbReference>
<dbReference type="AlphaFoldDB" id="A0AAX6HH95"/>
<dbReference type="SUPFAM" id="SSF52058">
    <property type="entry name" value="L domain-like"/>
    <property type="match status" value="2"/>
</dbReference>
<dbReference type="InterPro" id="IPR001611">
    <property type="entry name" value="Leu-rich_rpt"/>
</dbReference>
<evidence type="ECO:0000256" key="12">
    <source>
        <dbReference type="ARBA" id="ARBA00022741"/>
    </source>
</evidence>
<dbReference type="InterPro" id="IPR050647">
    <property type="entry name" value="Plant_LRR-RLKs"/>
</dbReference>
<comment type="subcellular location">
    <subcellularLocation>
        <location evidence="1">Cell membrane</location>
        <topology evidence="1">Single-pass membrane protein</topology>
    </subcellularLocation>
</comment>
<keyword evidence="17 25" id="KW-0675">Receptor</keyword>
<keyword evidence="8" id="KW-0808">Transferase</keyword>
<keyword evidence="15 22" id="KW-1133">Transmembrane helix</keyword>
<evidence type="ECO:0000256" key="22">
    <source>
        <dbReference type="SAM" id="Phobius"/>
    </source>
</evidence>
<evidence type="ECO:0000256" key="19">
    <source>
        <dbReference type="ARBA" id="ARBA00047899"/>
    </source>
</evidence>
<comment type="catalytic activity">
    <reaction evidence="20">
        <text>L-seryl-[protein] + ATP = O-phospho-L-seryl-[protein] + ADP + H(+)</text>
        <dbReference type="Rhea" id="RHEA:17989"/>
        <dbReference type="Rhea" id="RHEA-COMP:9863"/>
        <dbReference type="Rhea" id="RHEA-COMP:11604"/>
        <dbReference type="ChEBI" id="CHEBI:15378"/>
        <dbReference type="ChEBI" id="CHEBI:29999"/>
        <dbReference type="ChEBI" id="CHEBI:30616"/>
        <dbReference type="ChEBI" id="CHEBI:83421"/>
        <dbReference type="ChEBI" id="CHEBI:456216"/>
        <dbReference type="EC" id="2.7.11.1"/>
    </reaction>
</comment>
<keyword evidence="14 21" id="KW-0067">ATP-binding</keyword>
<keyword evidence="7" id="KW-0433">Leucine-rich repeat</keyword>
<evidence type="ECO:0000313" key="25">
    <source>
        <dbReference type="EMBL" id="KAJ6839904.1"/>
    </source>
</evidence>
<evidence type="ECO:0000256" key="18">
    <source>
        <dbReference type="ARBA" id="ARBA00023180"/>
    </source>
</evidence>
<dbReference type="PANTHER" id="PTHR48056:SF18">
    <property type="entry name" value="NON-SPECIFIC SERINE_THREONINE PROTEIN KINASE"/>
    <property type="match status" value="1"/>
</dbReference>
<dbReference type="FunFam" id="3.30.200.20:FF:000039">
    <property type="entry name" value="receptor-like protein kinase FERONIA"/>
    <property type="match status" value="1"/>
</dbReference>
<evidence type="ECO:0000256" key="15">
    <source>
        <dbReference type="ARBA" id="ARBA00022989"/>
    </source>
</evidence>
<evidence type="ECO:0000256" key="17">
    <source>
        <dbReference type="ARBA" id="ARBA00023170"/>
    </source>
</evidence>
<dbReference type="SMART" id="SM00220">
    <property type="entry name" value="S_TKc"/>
    <property type="match status" value="1"/>
</dbReference>
<dbReference type="Gene3D" id="1.10.510.10">
    <property type="entry name" value="Transferase(Phosphotransferase) domain 1"/>
    <property type="match status" value="1"/>
</dbReference>
<proteinExistence type="inferred from homology"/>
<keyword evidence="6" id="KW-0723">Serine/threonine-protein kinase</keyword>
<evidence type="ECO:0000256" key="9">
    <source>
        <dbReference type="ARBA" id="ARBA00022692"/>
    </source>
</evidence>
<dbReference type="GO" id="GO:0033612">
    <property type="term" value="F:receptor serine/threonine kinase binding"/>
    <property type="evidence" value="ECO:0007669"/>
    <property type="project" value="TreeGrafter"/>
</dbReference>
<evidence type="ECO:0000256" key="23">
    <source>
        <dbReference type="SAM" id="SignalP"/>
    </source>
</evidence>
<dbReference type="InterPro" id="IPR008271">
    <property type="entry name" value="Ser/Thr_kinase_AS"/>
</dbReference>
<dbReference type="SMART" id="SM00369">
    <property type="entry name" value="LRR_TYP"/>
    <property type="match status" value="5"/>
</dbReference>
<evidence type="ECO:0000259" key="24">
    <source>
        <dbReference type="PROSITE" id="PS50011"/>
    </source>
</evidence>
<reference evidence="25" key="2">
    <citation type="submission" date="2023-04" db="EMBL/GenBank/DDBJ databases">
        <authorList>
            <person name="Bruccoleri R.E."/>
            <person name="Oakeley E.J."/>
            <person name="Faust A.-M."/>
            <person name="Dessus-Babus S."/>
            <person name="Altorfer M."/>
            <person name="Burckhardt D."/>
            <person name="Oertli M."/>
            <person name="Naumann U."/>
            <person name="Petersen F."/>
            <person name="Wong J."/>
        </authorList>
    </citation>
    <scope>NUCLEOTIDE SEQUENCE</scope>
    <source>
        <strain evidence="25">GSM-AAB239-AS_SAM_17_03QT</strain>
        <tissue evidence="25">Leaf</tissue>
    </source>
</reference>
<comment type="catalytic activity">
    <reaction evidence="19">
        <text>L-threonyl-[protein] + ATP = O-phospho-L-threonyl-[protein] + ADP + H(+)</text>
        <dbReference type="Rhea" id="RHEA:46608"/>
        <dbReference type="Rhea" id="RHEA-COMP:11060"/>
        <dbReference type="Rhea" id="RHEA-COMP:11605"/>
        <dbReference type="ChEBI" id="CHEBI:15378"/>
        <dbReference type="ChEBI" id="CHEBI:30013"/>
        <dbReference type="ChEBI" id="CHEBI:30616"/>
        <dbReference type="ChEBI" id="CHEBI:61977"/>
        <dbReference type="ChEBI" id="CHEBI:456216"/>
        <dbReference type="EC" id="2.7.11.1"/>
    </reaction>
</comment>
<reference evidence="25" key="1">
    <citation type="journal article" date="2023" name="GigaByte">
        <title>Genome assembly of the bearded iris, Iris pallida Lam.</title>
        <authorList>
            <person name="Bruccoleri R.E."/>
            <person name="Oakeley E.J."/>
            <person name="Faust A.M.E."/>
            <person name="Altorfer M."/>
            <person name="Dessus-Babus S."/>
            <person name="Burckhardt D."/>
            <person name="Oertli M."/>
            <person name="Naumann U."/>
            <person name="Petersen F."/>
            <person name="Wong J."/>
        </authorList>
    </citation>
    <scope>NUCLEOTIDE SEQUENCE</scope>
    <source>
        <strain evidence="25">GSM-AAB239-AS_SAM_17_03QT</strain>
    </source>
</reference>
<dbReference type="EC" id="2.7.11.1" evidence="4"/>
<comment type="similarity">
    <text evidence="2">Belongs to the protein kinase superfamily. Ser/Thr protein kinase family.</text>
</comment>
<dbReference type="PROSITE" id="PS00108">
    <property type="entry name" value="PROTEIN_KINASE_ST"/>
    <property type="match status" value="1"/>
</dbReference>
<evidence type="ECO:0000256" key="20">
    <source>
        <dbReference type="ARBA" id="ARBA00048679"/>
    </source>
</evidence>
<dbReference type="PROSITE" id="PS51450">
    <property type="entry name" value="LRR"/>
    <property type="match status" value="1"/>
</dbReference>
<dbReference type="Proteomes" id="UP001140949">
    <property type="component" value="Unassembled WGS sequence"/>
</dbReference>
<dbReference type="Pfam" id="PF13855">
    <property type="entry name" value="LRR_8"/>
    <property type="match status" value="2"/>
</dbReference>
<dbReference type="FunFam" id="3.80.10.10:FF:000129">
    <property type="entry name" value="Leucine-rich repeat receptor-like kinase"/>
    <property type="match status" value="1"/>
</dbReference>
<comment type="similarity">
    <text evidence="3">Belongs to the RLP family.</text>
</comment>
<keyword evidence="11" id="KW-0677">Repeat</keyword>
<feature type="chain" id="PRO_5043579099" description="non-specific serine/threonine protein kinase" evidence="23">
    <location>
        <begin position="24"/>
        <end position="1039"/>
    </location>
</feature>
<dbReference type="Pfam" id="PF08263">
    <property type="entry name" value="LRRNT_2"/>
    <property type="match status" value="1"/>
</dbReference>
<keyword evidence="12 21" id="KW-0547">Nucleotide-binding</keyword>
<dbReference type="Gene3D" id="3.80.10.10">
    <property type="entry name" value="Ribonuclease Inhibitor"/>
    <property type="match status" value="4"/>
</dbReference>
<evidence type="ECO:0000256" key="2">
    <source>
        <dbReference type="ARBA" id="ARBA00008684"/>
    </source>
</evidence>
<dbReference type="InterPro" id="IPR013210">
    <property type="entry name" value="LRR_N_plant-typ"/>
</dbReference>
<keyword evidence="10 23" id="KW-0732">Signal</keyword>
<keyword evidence="26" id="KW-1185">Reference proteome</keyword>
<dbReference type="PROSITE" id="PS50011">
    <property type="entry name" value="PROTEIN_KINASE_DOM"/>
    <property type="match status" value="1"/>
</dbReference>
<evidence type="ECO:0000256" key="21">
    <source>
        <dbReference type="PROSITE-ProRule" id="PRU10141"/>
    </source>
</evidence>
<dbReference type="FunFam" id="3.80.10.10:FF:000213">
    <property type="entry name" value="Tyrosine-sulfated glycopeptide receptor 1"/>
    <property type="match status" value="1"/>
</dbReference>
<dbReference type="Gene3D" id="3.30.200.20">
    <property type="entry name" value="Phosphorylase Kinase, domain 1"/>
    <property type="match status" value="1"/>
</dbReference>
<dbReference type="PROSITE" id="PS00107">
    <property type="entry name" value="PROTEIN_KINASE_ATP"/>
    <property type="match status" value="1"/>
</dbReference>
<dbReference type="InterPro" id="IPR011009">
    <property type="entry name" value="Kinase-like_dom_sf"/>
</dbReference>
<evidence type="ECO:0000256" key="1">
    <source>
        <dbReference type="ARBA" id="ARBA00004162"/>
    </source>
</evidence>
<dbReference type="GO" id="GO:0005524">
    <property type="term" value="F:ATP binding"/>
    <property type="evidence" value="ECO:0007669"/>
    <property type="project" value="UniProtKB-UniRule"/>
</dbReference>
<keyword evidence="16 22" id="KW-0472">Membrane</keyword>